<dbReference type="AlphaFoldDB" id="A0A6P5TSV1"/>
<dbReference type="Proteomes" id="UP000515124">
    <property type="component" value="Unplaced"/>
</dbReference>
<feature type="compositionally biased region" description="Basic and acidic residues" evidence="1">
    <location>
        <begin position="421"/>
        <end position="430"/>
    </location>
</feature>
<feature type="region of interest" description="Disordered" evidence="1">
    <location>
        <begin position="388"/>
        <end position="430"/>
    </location>
</feature>
<dbReference type="RefSeq" id="XP_021829949.1">
    <property type="nucleotide sequence ID" value="XM_021974257.1"/>
</dbReference>
<dbReference type="PANTHER" id="PTHR42648:SF27">
    <property type="entry name" value="RNA-DIRECTED DNA POLYMERASE"/>
    <property type="match status" value="1"/>
</dbReference>
<reference evidence="4" key="1">
    <citation type="submission" date="2025-08" db="UniProtKB">
        <authorList>
            <consortium name="RefSeq"/>
        </authorList>
    </citation>
    <scope>IDENTIFICATION</scope>
</reference>
<feature type="domain" description="Retroviral polymerase SH3-like" evidence="2">
    <location>
        <begin position="58"/>
        <end position="110"/>
    </location>
</feature>
<accession>A0A6P5TSV1</accession>
<dbReference type="PANTHER" id="PTHR42648">
    <property type="entry name" value="TRANSPOSASE, PUTATIVE-RELATED"/>
    <property type="match status" value="1"/>
</dbReference>
<dbReference type="InterPro" id="IPR057670">
    <property type="entry name" value="SH3_retrovirus"/>
</dbReference>
<proteinExistence type="predicted"/>
<keyword evidence="3" id="KW-1185">Reference proteome</keyword>
<evidence type="ECO:0000313" key="4">
    <source>
        <dbReference type="RefSeq" id="XP_021829949.1"/>
    </source>
</evidence>
<protein>
    <submittedName>
        <fullName evidence="4">Uncharacterized protein KIAA0754-like</fullName>
    </submittedName>
</protein>
<sequence>MVRSRMSYTDLPVLFWGYALQTEAYLLNKVPSKSVPRTPYEMWFGRKPSLNHLKIWGCPAYVKKHDIDKLDARSEICRFIGYRKETLGYYFYHPNEQKVFVARSARFLEIDFALDGTCVQKVELKEESGEPHEPEVESDPVDNPVPLPTLTQPLPLSRKRSREVAATGTPCEAGVAETSADASEGIQAAEARTEAAVVEPPRKKILLILSEGEDEEEAPPATGTVTNAEAEAEAEEVPISEASIAEAEGAGVEGVEASIAEAEGAGVEGVEASIAEAEGAGVEGAEASIAEAAAVDPPLETLVESSLMVEAVASLAVTALIEPPLVTPCRPGGIVFRSPPRPSSPSSTALVAPSPQVVSAAMSIPLAPLSQESTVVTELVVAEVLAAPSAAEETTSSDDLEELYASLHEEGGSSTSAPVDEDSRVVVERH</sequence>
<gene>
    <name evidence="4" type="primary">LOC110770172</name>
</gene>
<feature type="region of interest" description="Disordered" evidence="1">
    <location>
        <begin position="210"/>
        <end position="238"/>
    </location>
</feature>
<evidence type="ECO:0000259" key="2">
    <source>
        <dbReference type="Pfam" id="PF25597"/>
    </source>
</evidence>
<name>A0A6P5TSV1_PRUAV</name>
<dbReference type="InterPro" id="IPR039537">
    <property type="entry name" value="Retrotran_Ty1/copia-like"/>
</dbReference>
<feature type="region of interest" description="Disordered" evidence="1">
    <location>
        <begin position="125"/>
        <end position="159"/>
    </location>
</feature>
<dbReference type="Pfam" id="PF25597">
    <property type="entry name" value="SH3_retrovirus"/>
    <property type="match status" value="1"/>
</dbReference>
<organism evidence="3 4">
    <name type="scientific">Prunus avium</name>
    <name type="common">Cherry</name>
    <name type="synonym">Cerasus avium</name>
    <dbReference type="NCBI Taxonomy" id="42229"/>
    <lineage>
        <taxon>Eukaryota</taxon>
        <taxon>Viridiplantae</taxon>
        <taxon>Streptophyta</taxon>
        <taxon>Embryophyta</taxon>
        <taxon>Tracheophyta</taxon>
        <taxon>Spermatophyta</taxon>
        <taxon>Magnoliopsida</taxon>
        <taxon>eudicotyledons</taxon>
        <taxon>Gunneridae</taxon>
        <taxon>Pentapetalae</taxon>
        <taxon>rosids</taxon>
        <taxon>fabids</taxon>
        <taxon>Rosales</taxon>
        <taxon>Rosaceae</taxon>
        <taxon>Amygdaloideae</taxon>
        <taxon>Amygdaleae</taxon>
        <taxon>Prunus</taxon>
    </lineage>
</organism>
<evidence type="ECO:0000313" key="3">
    <source>
        <dbReference type="Proteomes" id="UP000515124"/>
    </source>
</evidence>
<feature type="compositionally biased region" description="Basic and acidic residues" evidence="1">
    <location>
        <begin position="125"/>
        <end position="135"/>
    </location>
</feature>
<dbReference type="GeneID" id="110770172"/>
<evidence type="ECO:0000256" key="1">
    <source>
        <dbReference type="SAM" id="MobiDB-lite"/>
    </source>
</evidence>
<dbReference type="KEGG" id="pavi:110770172"/>